<reference evidence="2 3" key="1">
    <citation type="submission" date="2016-10" db="EMBL/GenBank/DDBJ databases">
        <authorList>
            <person name="de Groot N.N."/>
        </authorList>
    </citation>
    <scope>NUCLEOTIDE SEQUENCE [LARGE SCALE GENOMIC DNA]</scope>
    <source>
        <strain evidence="2 3">ATCC 35022</strain>
    </source>
</reference>
<dbReference type="EMBL" id="FMXQ01000006">
    <property type="protein sequence ID" value="SDB41781.1"/>
    <property type="molecule type" value="Genomic_DNA"/>
</dbReference>
<dbReference type="Gene3D" id="3.40.50.1820">
    <property type="entry name" value="alpha/beta hydrolase"/>
    <property type="match status" value="1"/>
</dbReference>
<dbReference type="SUPFAM" id="SSF53474">
    <property type="entry name" value="alpha/beta-Hydrolases"/>
    <property type="match status" value="1"/>
</dbReference>
<dbReference type="InterPro" id="IPR029058">
    <property type="entry name" value="AB_hydrolase_fold"/>
</dbReference>
<dbReference type="RefSeq" id="WP_090877683.1">
    <property type="nucleotide sequence ID" value="NZ_FMXQ01000006.1"/>
</dbReference>
<evidence type="ECO:0000259" key="1">
    <source>
        <dbReference type="Pfam" id="PF12697"/>
    </source>
</evidence>
<name>A0A1G6D9K6_9HYPH</name>
<accession>A0A1G6D9K6</accession>
<dbReference type="OrthoDB" id="9791366at2"/>
<dbReference type="STRING" id="665467.SAMN02982931_03190"/>
<dbReference type="AlphaFoldDB" id="A0A1G6D9K6"/>
<dbReference type="Pfam" id="PF12697">
    <property type="entry name" value="Abhydrolase_6"/>
    <property type="match status" value="1"/>
</dbReference>
<dbReference type="Proteomes" id="UP000199071">
    <property type="component" value="Unassembled WGS sequence"/>
</dbReference>
<feature type="domain" description="AB hydrolase-1" evidence="1">
    <location>
        <begin position="39"/>
        <end position="280"/>
    </location>
</feature>
<gene>
    <name evidence="2" type="ORF">SAMN02982931_03190</name>
</gene>
<evidence type="ECO:0000313" key="3">
    <source>
        <dbReference type="Proteomes" id="UP000199071"/>
    </source>
</evidence>
<dbReference type="InterPro" id="IPR050228">
    <property type="entry name" value="Carboxylesterase_BioH"/>
</dbReference>
<organism evidence="2 3">
    <name type="scientific">Bauldia litoralis</name>
    <dbReference type="NCBI Taxonomy" id="665467"/>
    <lineage>
        <taxon>Bacteria</taxon>
        <taxon>Pseudomonadati</taxon>
        <taxon>Pseudomonadota</taxon>
        <taxon>Alphaproteobacteria</taxon>
        <taxon>Hyphomicrobiales</taxon>
        <taxon>Kaistiaceae</taxon>
        <taxon>Bauldia</taxon>
    </lineage>
</organism>
<proteinExistence type="predicted"/>
<protein>
    <submittedName>
        <fullName evidence="2">Pimeloyl-ACP methyl ester carboxylesterase</fullName>
    </submittedName>
</protein>
<sequence>MAADGATQPAFRDRYYTSADGLKLHVAEYGDPLQPWLPVVCLPGLSRSARDFHALALHLSNHRHRPRRVLCFDYRGRGLSEHDPEVANYNPLTEMRDILDGMAALGVGRAIVVGTSRGGIVAMLMGVARPSALAGVVLNDIGPVIEPVGLARIKTYIGRTPAPDDWDDAVHIIKRLHGGHFTALSDADWKAFARMTYRDEDDHPAGDYDPALARTFDGVEFDRPVPELWDQFDTLKEIPVLAIRGSNSDLLSAATLAAMGERHTGLESVTIEGEGHPPLLLNTPILQRISAFITQAEGSGPPIDAVVPVETSAFDLDARPEASTEG</sequence>
<dbReference type="PANTHER" id="PTHR43194:SF2">
    <property type="entry name" value="PEROXISOMAL MEMBRANE PROTEIN LPX1"/>
    <property type="match status" value="1"/>
</dbReference>
<dbReference type="InterPro" id="IPR000073">
    <property type="entry name" value="AB_hydrolase_1"/>
</dbReference>
<dbReference type="PANTHER" id="PTHR43194">
    <property type="entry name" value="HYDROLASE ALPHA/BETA FOLD FAMILY"/>
    <property type="match status" value="1"/>
</dbReference>
<evidence type="ECO:0000313" key="2">
    <source>
        <dbReference type="EMBL" id="SDB41781.1"/>
    </source>
</evidence>
<keyword evidence="3" id="KW-1185">Reference proteome</keyword>